<dbReference type="Proteomes" id="UP000269412">
    <property type="component" value="Unassembled WGS sequence"/>
</dbReference>
<dbReference type="InterPro" id="IPR010404">
    <property type="entry name" value="CpcT/CpeT"/>
</dbReference>
<keyword evidence="2" id="KW-1185">Reference proteome</keyword>
<dbReference type="OrthoDB" id="1159708at2"/>
<dbReference type="GO" id="GO:0016829">
    <property type="term" value="F:lyase activity"/>
    <property type="evidence" value="ECO:0007669"/>
    <property type="project" value="InterPro"/>
</dbReference>
<accession>A0A495EEC6</accession>
<proteinExistence type="predicted"/>
<dbReference type="Gene3D" id="2.40.128.590">
    <property type="entry name" value="CpcT/CpeT domain"/>
    <property type="match status" value="1"/>
</dbReference>
<sequence>MKPIKKIVITLIFLMGFLVGNSQQKKENKASSSPAMGETSKSTIKRLATTVEPNRKFSYPERELDYLMHIWKGEYDNVEQLDFDKIQKLEGKKHDRVHVSIRQFQNSNFGVGAVYVEEYREDNVNIITRQCIYQLVPDDKENAIKVKVYHFKTKKPILAKRDSFKAVSVLTPNSNLLKEGCSMILRRNGDGFLAKTILDSCTDKQVKEYQFSVTENSFHFTEEGIKTAYQLEKARCFTCMIDFPNDTNGRSTVTNHYIDILDQGGSFKFKYPDGRNMLLGMRNTWSFGMHRETFVIYILDQETNKTLIYSWGNPGADRIGFNPGWIRVQCDLKTPRNVKMQQELRPGS</sequence>
<evidence type="ECO:0000313" key="1">
    <source>
        <dbReference type="EMBL" id="RKR15235.1"/>
    </source>
</evidence>
<dbReference type="EMBL" id="RBIQ01000007">
    <property type="protein sequence ID" value="RKR15235.1"/>
    <property type="molecule type" value="Genomic_DNA"/>
</dbReference>
<gene>
    <name evidence="1" type="ORF">CLV91_1317</name>
</gene>
<organism evidence="1 2">
    <name type="scientific">Maribacter vaceletii</name>
    <dbReference type="NCBI Taxonomy" id="1206816"/>
    <lineage>
        <taxon>Bacteria</taxon>
        <taxon>Pseudomonadati</taxon>
        <taxon>Bacteroidota</taxon>
        <taxon>Flavobacteriia</taxon>
        <taxon>Flavobacteriales</taxon>
        <taxon>Flavobacteriaceae</taxon>
        <taxon>Maribacter</taxon>
    </lineage>
</organism>
<dbReference type="Pfam" id="PF06206">
    <property type="entry name" value="CpeT"/>
    <property type="match status" value="1"/>
</dbReference>
<evidence type="ECO:0000313" key="2">
    <source>
        <dbReference type="Proteomes" id="UP000269412"/>
    </source>
</evidence>
<name>A0A495EEC6_9FLAO</name>
<dbReference type="RefSeq" id="WP_121065142.1">
    <property type="nucleotide sequence ID" value="NZ_RBIQ01000007.1"/>
</dbReference>
<comment type="caution">
    <text evidence="1">The sequence shown here is derived from an EMBL/GenBank/DDBJ whole genome shotgun (WGS) entry which is preliminary data.</text>
</comment>
<dbReference type="InterPro" id="IPR038672">
    <property type="entry name" value="CpcT/CpeT_sf"/>
</dbReference>
<protein>
    <submittedName>
        <fullName evidence="1">CpeT/CpcT family protein DUF1001</fullName>
    </submittedName>
</protein>
<dbReference type="AlphaFoldDB" id="A0A495EEC6"/>
<reference evidence="1 2" key="1">
    <citation type="submission" date="2018-10" db="EMBL/GenBank/DDBJ databases">
        <title>Genomic Encyclopedia of Archaeal and Bacterial Type Strains, Phase II (KMG-II): from individual species to whole genera.</title>
        <authorList>
            <person name="Goeker M."/>
        </authorList>
    </citation>
    <scope>NUCLEOTIDE SEQUENCE [LARGE SCALE GENOMIC DNA]</scope>
    <source>
        <strain evidence="1 2">DSM 25230</strain>
    </source>
</reference>